<feature type="domain" description="VWFA" evidence="8">
    <location>
        <begin position="444"/>
        <end position="619"/>
    </location>
</feature>
<dbReference type="PRINTS" id="PR00453">
    <property type="entry name" value="VWFADOMAIN"/>
</dbReference>
<feature type="compositionally biased region" description="Basic and acidic residues" evidence="6">
    <location>
        <begin position="2144"/>
        <end position="2157"/>
    </location>
</feature>
<dbReference type="Proteomes" id="UP001652642">
    <property type="component" value="Chromosome 1"/>
</dbReference>
<dbReference type="GO" id="GO:0005589">
    <property type="term" value="C:collagen type VI trimer"/>
    <property type="evidence" value="ECO:0007669"/>
    <property type="project" value="UniProtKB-ARBA"/>
</dbReference>
<dbReference type="InterPro" id="IPR003961">
    <property type="entry name" value="FN3_dom"/>
</dbReference>
<dbReference type="PROSITE" id="PS50279">
    <property type="entry name" value="BPTI_KUNITZ_2"/>
    <property type="match status" value="1"/>
</dbReference>
<evidence type="ECO:0000256" key="1">
    <source>
        <dbReference type="ARBA" id="ARBA00004498"/>
    </source>
</evidence>
<feature type="domain" description="VWFA" evidence="8">
    <location>
        <begin position="2617"/>
        <end position="2813"/>
    </location>
</feature>
<keyword evidence="2" id="KW-0964">Secreted</keyword>
<feature type="domain" description="Fibronectin type-III" evidence="10">
    <location>
        <begin position="2876"/>
        <end position="2971"/>
    </location>
</feature>
<dbReference type="InterPro" id="IPR036880">
    <property type="entry name" value="Kunitz_BPTI_sf"/>
</dbReference>
<gene>
    <name evidence="12" type="primary">COL6A3</name>
</gene>
<dbReference type="CDD" id="cd01482">
    <property type="entry name" value="vWA_collagen_alphaI-XII-like"/>
    <property type="match status" value="1"/>
</dbReference>
<evidence type="ECO:0000256" key="5">
    <source>
        <dbReference type="ARBA" id="ARBA00023157"/>
    </source>
</evidence>
<dbReference type="PANTHER" id="PTHR24020">
    <property type="entry name" value="COLLAGEN ALPHA"/>
    <property type="match status" value="1"/>
</dbReference>
<feature type="domain" description="VWFA" evidence="8">
    <location>
        <begin position="241"/>
        <end position="418"/>
    </location>
</feature>
<feature type="compositionally biased region" description="Gly residues" evidence="6">
    <location>
        <begin position="2192"/>
        <end position="2207"/>
    </location>
</feature>
<feature type="compositionally biased region" description="Gly residues" evidence="6">
    <location>
        <begin position="2068"/>
        <end position="2077"/>
    </location>
</feature>
<feature type="chain" id="PRO_5046726258" evidence="7">
    <location>
        <begin position="26"/>
        <end position="3058"/>
    </location>
</feature>
<proteinExistence type="predicted"/>
<evidence type="ECO:0000256" key="3">
    <source>
        <dbReference type="ARBA" id="ARBA00022889"/>
    </source>
</evidence>
<feature type="compositionally biased region" description="Gly residues" evidence="6">
    <location>
        <begin position="2252"/>
        <end position="2261"/>
    </location>
</feature>
<protein>
    <submittedName>
        <fullName evidence="12">Collagen alpha-3(VI) chain isoform X2</fullName>
    </submittedName>
</protein>
<dbReference type="PRINTS" id="PR00759">
    <property type="entry name" value="BASICPTASE"/>
</dbReference>
<dbReference type="PROSITE" id="PS50853">
    <property type="entry name" value="FN3"/>
    <property type="match status" value="1"/>
</dbReference>
<dbReference type="Gene3D" id="2.60.40.10">
    <property type="entry name" value="Immunoglobulins"/>
    <property type="match status" value="1"/>
</dbReference>
<dbReference type="InterPro" id="IPR002223">
    <property type="entry name" value="Kunitz_BPTI"/>
</dbReference>
<feature type="domain" description="VWFA" evidence="8">
    <location>
        <begin position="842"/>
        <end position="1014"/>
    </location>
</feature>
<dbReference type="SMART" id="SM00327">
    <property type="entry name" value="VWA"/>
    <property type="match status" value="12"/>
</dbReference>
<dbReference type="InterPro" id="IPR008160">
    <property type="entry name" value="Collagen"/>
</dbReference>
<dbReference type="InterPro" id="IPR036116">
    <property type="entry name" value="FN3_sf"/>
</dbReference>
<dbReference type="PANTHER" id="PTHR24020:SF13">
    <property type="entry name" value="COLLAGEN ALPHA-3(VI) CHAIN"/>
    <property type="match status" value="1"/>
</dbReference>
<keyword evidence="3" id="KW-0130">Cell adhesion</keyword>
<name>A0A6J0UD58_9SAUR</name>
<dbReference type="CDD" id="cd22629">
    <property type="entry name" value="Kunitz_collagen_alpha3_VI"/>
    <property type="match status" value="1"/>
</dbReference>
<dbReference type="InterPro" id="IPR050525">
    <property type="entry name" value="ECM_Assembly_Org"/>
</dbReference>
<feature type="domain" description="VWFA" evidence="8">
    <location>
        <begin position="644"/>
        <end position="817"/>
    </location>
</feature>
<dbReference type="PROSITE" id="PS50234">
    <property type="entry name" value="VWFA"/>
    <property type="match status" value="12"/>
</dbReference>
<evidence type="ECO:0000256" key="6">
    <source>
        <dbReference type="SAM" id="MobiDB-lite"/>
    </source>
</evidence>
<feature type="compositionally biased region" description="Gly residues" evidence="6">
    <location>
        <begin position="2329"/>
        <end position="2338"/>
    </location>
</feature>
<dbReference type="SUPFAM" id="SSF49265">
    <property type="entry name" value="Fibronectin type III"/>
    <property type="match status" value="1"/>
</dbReference>
<feature type="domain" description="VWFA" evidence="8">
    <location>
        <begin position="38"/>
        <end position="212"/>
    </location>
</feature>
<evidence type="ECO:0000313" key="12">
    <source>
        <dbReference type="RefSeq" id="XP_020658033.2"/>
    </source>
</evidence>
<dbReference type="PROSITE" id="PS00280">
    <property type="entry name" value="BPTI_KUNITZ_1"/>
    <property type="match status" value="1"/>
</dbReference>
<organism evidence="11 12">
    <name type="scientific">Pogona vitticeps</name>
    <name type="common">central bearded dragon</name>
    <dbReference type="NCBI Taxonomy" id="103695"/>
    <lineage>
        <taxon>Eukaryota</taxon>
        <taxon>Metazoa</taxon>
        <taxon>Chordata</taxon>
        <taxon>Craniata</taxon>
        <taxon>Vertebrata</taxon>
        <taxon>Euteleostomi</taxon>
        <taxon>Lepidosauria</taxon>
        <taxon>Squamata</taxon>
        <taxon>Bifurcata</taxon>
        <taxon>Unidentata</taxon>
        <taxon>Episquamata</taxon>
        <taxon>Toxicofera</taxon>
        <taxon>Iguania</taxon>
        <taxon>Acrodonta</taxon>
        <taxon>Agamidae</taxon>
        <taxon>Amphibolurinae</taxon>
        <taxon>Pogona</taxon>
    </lineage>
</organism>
<dbReference type="InterPro" id="IPR002035">
    <property type="entry name" value="VWF_A"/>
</dbReference>
<dbReference type="CTD" id="1293"/>
<reference evidence="11" key="1">
    <citation type="submission" date="2025-05" db="UniProtKB">
        <authorList>
            <consortium name="RefSeq"/>
        </authorList>
    </citation>
    <scope>NUCLEOTIDE SEQUENCE [LARGE SCALE GENOMIC DNA]</scope>
</reference>
<feature type="compositionally biased region" description="Basic and acidic residues" evidence="6">
    <location>
        <begin position="2295"/>
        <end position="2304"/>
    </location>
</feature>
<dbReference type="GO" id="GO:0004867">
    <property type="term" value="F:serine-type endopeptidase inhibitor activity"/>
    <property type="evidence" value="ECO:0007669"/>
    <property type="project" value="UniProtKB-KW"/>
</dbReference>
<accession>A0A6J0UD58</accession>
<dbReference type="GeneID" id="110083710"/>
<dbReference type="InterPro" id="IPR013783">
    <property type="entry name" value="Ig-like_fold"/>
</dbReference>
<feature type="domain" description="VWFA" evidence="8">
    <location>
        <begin position="1238"/>
        <end position="1409"/>
    </location>
</feature>
<dbReference type="Gene3D" id="3.40.50.410">
    <property type="entry name" value="von Willebrand factor, type A domain"/>
    <property type="match status" value="12"/>
</dbReference>
<feature type="domain" description="VWFA" evidence="8">
    <location>
        <begin position="2405"/>
        <end position="2541"/>
    </location>
</feature>
<dbReference type="InterPro" id="IPR036465">
    <property type="entry name" value="vWFA_dom_sf"/>
</dbReference>
<feature type="compositionally biased region" description="Low complexity" evidence="6">
    <location>
        <begin position="2241"/>
        <end position="2251"/>
    </location>
</feature>
<feature type="domain" description="BPTI/Kunitz inhibitor" evidence="9">
    <location>
        <begin position="2993"/>
        <end position="3043"/>
    </location>
</feature>
<keyword evidence="4 12" id="KW-0176">Collagen</keyword>
<keyword evidence="11" id="KW-1185">Reference proteome</keyword>
<dbReference type="CDD" id="cd01450">
    <property type="entry name" value="vWFA_subfamily_ECM"/>
    <property type="match status" value="2"/>
</dbReference>
<keyword evidence="5" id="KW-1015">Disulfide bond</keyword>
<dbReference type="SUPFAM" id="SSF57362">
    <property type="entry name" value="BPTI-like"/>
    <property type="match status" value="1"/>
</dbReference>
<reference evidence="12" key="2">
    <citation type="submission" date="2025-08" db="UniProtKB">
        <authorList>
            <consortium name="RefSeq"/>
        </authorList>
    </citation>
    <scope>IDENTIFICATION</scope>
</reference>
<dbReference type="GO" id="GO:0007155">
    <property type="term" value="P:cell adhesion"/>
    <property type="evidence" value="ECO:0007669"/>
    <property type="project" value="UniProtKB-KW"/>
</dbReference>
<evidence type="ECO:0000259" key="9">
    <source>
        <dbReference type="PROSITE" id="PS50279"/>
    </source>
</evidence>
<feature type="domain" description="VWFA" evidence="8">
    <location>
        <begin position="1838"/>
        <end position="2027"/>
    </location>
</feature>
<evidence type="ECO:0000256" key="2">
    <source>
        <dbReference type="ARBA" id="ARBA00022530"/>
    </source>
</evidence>
<evidence type="ECO:0000259" key="8">
    <source>
        <dbReference type="PROSITE" id="PS50234"/>
    </source>
</evidence>
<dbReference type="Pfam" id="PF00014">
    <property type="entry name" value="Kunitz_BPTI"/>
    <property type="match status" value="1"/>
</dbReference>
<evidence type="ECO:0000256" key="7">
    <source>
        <dbReference type="SAM" id="SignalP"/>
    </source>
</evidence>
<feature type="domain" description="VWFA" evidence="8">
    <location>
        <begin position="1639"/>
        <end position="1819"/>
    </location>
</feature>
<dbReference type="SMART" id="SM00131">
    <property type="entry name" value="KU"/>
    <property type="match status" value="1"/>
</dbReference>
<keyword evidence="2" id="KW-0272">Extracellular matrix</keyword>
<feature type="region of interest" description="Disordered" evidence="6">
    <location>
        <begin position="2044"/>
        <end position="2377"/>
    </location>
</feature>
<evidence type="ECO:0000259" key="10">
    <source>
        <dbReference type="PROSITE" id="PS50853"/>
    </source>
</evidence>
<dbReference type="SUPFAM" id="SSF53300">
    <property type="entry name" value="vWA-like"/>
    <property type="match status" value="12"/>
</dbReference>
<dbReference type="CDD" id="cd00063">
    <property type="entry name" value="FN3"/>
    <property type="match status" value="1"/>
</dbReference>
<feature type="signal peptide" evidence="7">
    <location>
        <begin position="1"/>
        <end position="25"/>
    </location>
</feature>
<feature type="domain" description="VWFA" evidence="8">
    <location>
        <begin position="1440"/>
        <end position="1617"/>
    </location>
</feature>
<comment type="subcellular location">
    <subcellularLocation>
        <location evidence="1">Secreted</location>
        <location evidence="1">Extracellular space</location>
        <location evidence="1">Extracellular matrix</location>
    </subcellularLocation>
</comment>
<feature type="domain" description="VWFA" evidence="8">
    <location>
        <begin position="1034"/>
        <end position="1210"/>
    </location>
</feature>
<dbReference type="Pfam" id="PF01391">
    <property type="entry name" value="Collagen"/>
    <property type="match status" value="2"/>
</dbReference>
<dbReference type="Gene3D" id="4.10.410.10">
    <property type="entry name" value="Pancreatic trypsin inhibitor Kunitz domain"/>
    <property type="match status" value="1"/>
</dbReference>
<keyword evidence="7" id="KW-0732">Signal</keyword>
<sequence>MRKHRHLPFIAIICLILSGYHVTQAQQQENVKVGPAADIIFLVDSSWSIGKEHFQLVREFLYDVVKQLDVGGNDLRFGLVQFSGNPHTEFQLNTYHAMQDVLSHIAHMPYMGGGTKTGQGLEFLIRNHLTQAAGSRVSDGTPQVIIVLTDGRSQDDVALPSSVLKSADVNMFAIGVQDAVEGELKEIASEPLDMHLFRLENFTALHGIVGDLVASIRSSMTPDMAGAKGVIKDITAQESADIVFLIDGSNNIGAVTFSAVRDFVANLIERLSVGAELVRIGVVTYSDQPRTAFFLNSYSQKADVLDAVKSLSILGGEAANIGEALEFVVQNHFTRSGGSRIEERVPQILVLISGSESSDDIREGVLAMKQASIFSFSIGFQNADNVELQQIATDGSFAFTVLDTRNLGELQELLLPNIVGVAQRLILLDAPTILTEVVEVNRKDIVFLVDGTTALGNAPFNAIRDFIAKIINRLEIGPDLIQVAVAQYADTVRPEFYFNTFQTKKDVLSSVRKIKPVGGPTLDTGSALRYVKNNLFTSAVGSRISEGVLPMLVLITGGKSRDDVLQPALEVKSSGIVVLAVGARNADRAELEQIAYEPSLVFSPTEFRTVALTAILPDVITPIRTLSGTVVETTPMEVLVNKRDIIFLLDGSANVGNANFPYVRDFVVNLVNSLDVGTDDIRIGLVQFSENPKTEFFLNSFLTKADVLAHLRQLRLQGGSVLNTGSALDFVLSNHFTETGGSRIAENVPQVLVLLAAGPSVDSFQQAANALARAGILTFCIGVRNADLTELQQIAFNPQIVYFKDEFSALADLPQGLITPLTTYVSGEVEEVIITSAENKIDILFLFDGSSNLVGQFPTVRDFLHRIISDLNVGPDAIRVAVAQFSDNVQVEFNFQDIPSKQEILQKVKRMKIKGGRILNIGAALDYAMKDLFVRHAGSRIEEGVPQFLVLLAAGRSSDSVAESADALKRAGVVTFVIKSRIADPVELERIVYAPQFILSADSLSRIGDIQPEIVNLLKTIQLRQPVDDAQKKDVVFLVDGSDGTRRSFPELKSFLQRMIENLDVGPDKVRVALAQYSNTVNLEFPLNEYSDKTDVIRAIQKVSAMGGLPVNTGAALNYLLRNVLTSQAGSRMEYGVPQFIILLTAEKSRDDVRRPAIDLKTRGAVPFGIGFGNADITELRTISFVPDFAVLVSGVSELSTVQQLISERVTRLSKAELEALAPGLPDPLPSPGDGKKDVVFLIDGSQFAAPEFPSVREFIERLVNSLNVGSDHTRIAVIQFSEDPRVEFLLNAHSTKDEVQAAVRRLRPKGGRQVNLGSALEYVSKNIFTRPSGSRIEEGAPQFLILLFSRQSDDDVEDPVLQVKQVGVAPLTIGKNVDPEEMVKIALSPEYVFQVSTYQDLPSLEQKLIAPITTLTTQQIQRLIGDTSLSPDIDSEAKDIVFLIDSSNNVRENGLAHIRDFIIRIVQQLDVRPSKVRIGVVQFSNDVFSEFFLKTYPTKDAVLQAIRRLRYRGGAPLNVGKALDFVMKNHFVKSAGSRREDQVPQHLVLLLGGSSQDDIGRPATVLQTSGIKSLGVGARNVDSAELQRITNDPRTAFIVKEFNELPAIERRFFASFGEPQELPIEPTETPIDGKKQGDVVFLLDGSINFGKDNFQEVIDFVYGIIDAIYEEGDSIKVGIAQYNSDVNDEFFLKDFTDKEQILDAVKRIVYKGGRIANTGSAIKHIQAKHFVKEAGSRVDQKVPQIAFIITGGKPEDDGQAAALALARSGVKVFAVGVKNIDLSEVSKLSSDSTTAFRAATAQELSELNEAVLVTLNDVMKEQLCRGVGEVSRDCSLDVILGFDVSDVGPGQNIFTVQRVLESKVEDILNRITQMQKISCTRNQAPTVRVALLAQTPSGVVEAFDFSEYQPELFEKFQDLRNRGPYVLTAETLKSYQNKFRTAPAGSVKVVIHLTDGIDGSRGQLAAASADLKREGVKALILVGLERVANMEEVMQLEFGRGFTYNRPLRVNLLDLDFELAEQLDNIAEKACCGVPCKCSGQQGDRGLPGSFGPKGVPGENGYRGYPGDEGGPGDRGPPGINGTQGFQGCPGERGTKGSRGFPGEKGELGEIGLDGIDGEEGNRGLPGSPGERGSHGRRGSRGNKGERGERGDHGLRGDPGTPGTDMTQRGPKGQKGELGPVGEPGRDGPAGAPGGPGRSGGPGRRGPLGVKGNRGTPGLPGSVGEQGARGPQGPPGPAGAPGLRGEQGVPGPRGGGGPPGSAGERGRVGPLGKKGEPGDSGPKGPDGPPGPRGETGDDGRDGVGRAGIKGRRGEPGFPGYPGPRGAPGDRGGSGEPGPKGSRGHRGRAGDPGSAGQKGERGFPGSAGLKGNKGESRDQCALVRNIKDKCPCCYGPRECPVYPTELAFALDTAAGGSSEAFNRMKQAVLNIVNNLTIAESNCPRGARVALVTYNSEVTTEIRFADSRRKKHLVKQIQDLQIAQTSKQRSLDTAMSFVARNTFKRARNGFLMRKVAVFFSNGPTRASPQLNEAVLKLYDAGVVPVFLTSREDRALINALQINNTVGGQAVTFAGGAQQQAETIRRVLMCHICLDVCDPDPICGAPRTKRAAITDVDIDIAFILDSSETTDHLQFRDMKNYISYIVNQLEISSNPKVSQHHARVAIVQHAPYDFESNSSTSPVRLELSLTDYSSKDKLMDFIKDGMTQLHGTRAMASAIEYTVRDIFESSPNARDLKVIVLMMTGEVKNRELEHLQKVITEAKCKGYFFVILAIGRKVNIKNIYSLASEPNDVFFKYVDKPSELHEEPLLRFGNLLPSFISSENAFYLSPDMRKQCDSFQHDQPVTKFGQKQINIPNNVTTMPILPPHATEKLEEVKQIGEIQITNITENSVKLHWVNPEPQHAYVYDITITSAHDHSLILRLNVTGTERVIGGLGSGQKYHVVVTGYHDAQAKASYKGTFSTKSMPVPKPPSAVANLMMNTEPLEKPEIATEVCYLAKEVGTCRNFMLKWHFDANTKSCARFWYGGCGGNGNRFNTQKECENLCLSAPITASIGTTIGT</sequence>
<evidence type="ECO:0000256" key="4">
    <source>
        <dbReference type="ARBA" id="ARBA00023119"/>
    </source>
</evidence>
<evidence type="ECO:0000313" key="11">
    <source>
        <dbReference type="Proteomes" id="UP001652642"/>
    </source>
</evidence>
<dbReference type="InterPro" id="IPR020901">
    <property type="entry name" value="Prtase_inh_Kunz-CS"/>
</dbReference>
<dbReference type="RefSeq" id="XP_020658033.2">
    <property type="nucleotide sequence ID" value="XM_020802374.2"/>
</dbReference>
<dbReference type="Pfam" id="PF00092">
    <property type="entry name" value="VWA"/>
    <property type="match status" value="11"/>
</dbReference>